<dbReference type="RefSeq" id="WP_051907276.1">
    <property type="nucleotide sequence ID" value="NZ_BBAZ01000042.1"/>
</dbReference>
<evidence type="ECO:0000313" key="2">
    <source>
        <dbReference type="Proteomes" id="UP000028700"/>
    </source>
</evidence>
<comment type="caution">
    <text evidence="1">The sequence shown here is derived from an EMBL/GenBank/DDBJ whole genome shotgun (WGS) entry which is preliminary data.</text>
</comment>
<gene>
    <name evidence="1" type="ORF">LOSG293_430020</name>
</gene>
<dbReference type="Proteomes" id="UP000028700">
    <property type="component" value="Unassembled WGS sequence"/>
</dbReference>
<dbReference type="EMBL" id="BBJM01000043">
    <property type="protein sequence ID" value="GAK48630.1"/>
    <property type="molecule type" value="Genomic_DNA"/>
</dbReference>
<proteinExistence type="predicted"/>
<dbReference type="eggNOG" id="ENOG50309W5">
    <property type="taxonomic scope" value="Bacteria"/>
</dbReference>
<accession>A0A081BKR2</accession>
<name>A0A081BKR2_9LACO</name>
<dbReference type="AlphaFoldDB" id="A0A081BKR2"/>
<organism evidence="1 2">
    <name type="scientific">Secundilactobacillus oryzae JCM 18671</name>
    <dbReference type="NCBI Taxonomy" id="1291743"/>
    <lineage>
        <taxon>Bacteria</taxon>
        <taxon>Bacillati</taxon>
        <taxon>Bacillota</taxon>
        <taxon>Bacilli</taxon>
        <taxon>Lactobacillales</taxon>
        <taxon>Lactobacillaceae</taxon>
        <taxon>Secundilactobacillus</taxon>
    </lineage>
</organism>
<reference evidence="1" key="1">
    <citation type="journal article" date="2014" name="Genome Announc.">
        <title>Draft Genome Sequence of Lactobacillus oryzae Strain SG293T.</title>
        <authorList>
            <person name="Tanizawa Y."/>
            <person name="Fujisawa T."/>
            <person name="Mochizuki T."/>
            <person name="Kaminuma E."/>
            <person name="Nakamura Y."/>
            <person name="Tohno M."/>
        </authorList>
    </citation>
    <scope>NUCLEOTIDE SEQUENCE [LARGE SCALE GENOMIC DNA]</scope>
    <source>
        <strain evidence="1">SG293</strain>
    </source>
</reference>
<keyword evidence="2" id="KW-1185">Reference proteome</keyword>
<protein>
    <submittedName>
        <fullName evidence="1">Uncharacterized protein</fullName>
    </submittedName>
</protein>
<evidence type="ECO:0000313" key="1">
    <source>
        <dbReference type="EMBL" id="GAK48630.1"/>
    </source>
</evidence>
<sequence>MPLKNIQKYEKTQWFEAQTAVLKEYDLYLASLREKGVDYTIEHSRQLIVYQDLVAEWRHKLPTLIVDLEDNPLALTIFADLAKDGRSHLLGRCYDRITSWVDYEPSPLSMWLELEEDYSI</sequence>